<protein>
    <recommendedName>
        <fullName evidence="2">NFACT protein C-terminal domain-containing protein</fullName>
    </recommendedName>
</protein>
<dbReference type="GO" id="GO:0043023">
    <property type="term" value="F:ribosomal large subunit binding"/>
    <property type="evidence" value="ECO:0007669"/>
    <property type="project" value="TreeGrafter"/>
</dbReference>
<proteinExistence type="predicted"/>
<sequence>MQQLTRHQRRKLKKIQEKYKDQDEEDRLYGALLNGNQMSKVQLEVLALQREKEKRHELFPPKTFEEKNFDEKREEEVEEVTEFIDEDKSGETNSHHESSISSLRNNSADGKEEQKGEGEEEGEDEKHNAGQPQSKTRAVATSVEESCIANDEELRREWQYFTSQPKPMDNIEYALAVCAPMSCVIPYKYRAELSFGNAKKGQVTTSLQGHFLAMTKGVENASEVRAVELLDANVVMEQLRGNLRCLTKRQKK</sequence>
<evidence type="ECO:0000313" key="4">
    <source>
        <dbReference type="Proteomes" id="UP000583944"/>
    </source>
</evidence>
<evidence type="ECO:0000256" key="1">
    <source>
        <dbReference type="SAM" id="MobiDB-lite"/>
    </source>
</evidence>
<feature type="compositionally biased region" description="Basic residues" evidence="1">
    <location>
        <begin position="1"/>
        <end position="13"/>
    </location>
</feature>
<dbReference type="GO" id="GO:0000049">
    <property type="term" value="F:tRNA binding"/>
    <property type="evidence" value="ECO:0007669"/>
    <property type="project" value="TreeGrafter"/>
</dbReference>
<dbReference type="GO" id="GO:0072344">
    <property type="term" value="P:rescue of stalled ribosome"/>
    <property type="evidence" value="ECO:0007669"/>
    <property type="project" value="TreeGrafter"/>
</dbReference>
<dbReference type="PANTHER" id="PTHR15239">
    <property type="entry name" value="NUCLEAR EXPORT MEDIATOR FACTOR NEMF"/>
    <property type="match status" value="1"/>
</dbReference>
<reference evidence="3 4" key="1">
    <citation type="journal article" date="2019" name="Genome Biol. Evol.">
        <title>Nanopore Sequencing Significantly Improves Genome Assembly of the Protozoan Parasite Trypanosoma cruzi.</title>
        <authorList>
            <person name="Diaz-Viraque F."/>
            <person name="Pita S."/>
            <person name="Greif G."/>
            <person name="de Souza R.C.M."/>
            <person name="Iraola G."/>
            <person name="Robello C."/>
        </authorList>
    </citation>
    <scope>NUCLEOTIDE SEQUENCE [LARGE SCALE GENOMIC DNA]</scope>
    <source>
        <strain evidence="3 4">Berenice</strain>
    </source>
</reference>
<dbReference type="GO" id="GO:1990116">
    <property type="term" value="P:ribosome-associated ubiquitin-dependent protein catabolic process"/>
    <property type="evidence" value="ECO:0007669"/>
    <property type="project" value="TreeGrafter"/>
</dbReference>
<dbReference type="VEuPathDB" id="TriTrypDB:ECC02_012807"/>
<dbReference type="InterPro" id="IPR021846">
    <property type="entry name" value="NFACT-C"/>
</dbReference>
<feature type="compositionally biased region" description="Acidic residues" evidence="1">
    <location>
        <begin position="76"/>
        <end position="85"/>
    </location>
</feature>
<dbReference type="EMBL" id="JABDHM010000470">
    <property type="protein sequence ID" value="KAF5214571.1"/>
    <property type="molecule type" value="Genomic_DNA"/>
</dbReference>
<dbReference type="InterPro" id="IPR051608">
    <property type="entry name" value="RQC_Subunit_NEMF"/>
</dbReference>
<feature type="domain" description="NFACT protein C-terminal" evidence="2">
    <location>
        <begin position="157"/>
        <end position="222"/>
    </location>
</feature>
<evidence type="ECO:0000259" key="2">
    <source>
        <dbReference type="Pfam" id="PF11923"/>
    </source>
</evidence>
<organism evidence="3 4">
    <name type="scientific">Trypanosoma cruzi</name>
    <dbReference type="NCBI Taxonomy" id="5693"/>
    <lineage>
        <taxon>Eukaryota</taxon>
        <taxon>Discoba</taxon>
        <taxon>Euglenozoa</taxon>
        <taxon>Kinetoplastea</taxon>
        <taxon>Metakinetoplastina</taxon>
        <taxon>Trypanosomatida</taxon>
        <taxon>Trypanosomatidae</taxon>
        <taxon>Trypanosoma</taxon>
        <taxon>Schizotrypanum</taxon>
    </lineage>
</organism>
<dbReference type="VEuPathDB" id="TriTrypDB:BCY84_17809"/>
<dbReference type="Proteomes" id="UP000583944">
    <property type="component" value="Unassembled WGS sequence"/>
</dbReference>
<feature type="region of interest" description="Disordered" evidence="1">
    <location>
        <begin position="1"/>
        <end position="25"/>
    </location>
</feature>
<dbReference type="PANTHER" id="PTHR15239:SF6">
    <property type="entry name" value="RIBOSOME QUALITY CONTROL COMPLEX SUBUNIT NEMF"/>
    <property type="match status" value="1"/>
</dbReference>
<dbReference type="Pfam" id="PF11923">
    <property type="entry name" value="NFACT-C"/>
    <property type="match status" value="1"/>
</dbReference>
<feature type="compositionally biased region" description="Basic and acidic residues" evidence="1">
    <location>
        <begin position="51"/>
        <end position="75"/>
    </location>
</feature>
<feature type="region of interest" description="Disordered" evidence="1">
    <location>
        <begin position="51"/>
        <end position="141"/>
    </location>
</feature>
<dbReference type="AlphaFoldDB" id="A0A7J6XJE8"/>
<comment type="caution">
    <text evidence="3">The sequence shown here is derived from an EMBL/GenBank/DDBJ whole genome shotgun (WGS) entry which is preliminary data.</text>
</comment>
<name>A0A7J6XJE8_TRYCR</name>
<accession>A0A7J6XJE8</accession>
<feature type="compositionally biased region" description="Basic and acidic residues" evidence="1">
    <location>
        <begin position="86"/>
        <end position="98"/>
    </location>
</feature>
<feature type="compositionally biased region" description="Polar residues" evidence="1">
    <location>
        <begin position="99"/>
        <end position="108"/>
    </location>
</feature>
<evidence type="ECO:0000313" key="3">
    <source>
        <dbReference type="EMBL" id="KAF5214571.1"/>
    </source>
</evidence>
<gene>
    <name evidence="3" type="ORF">ECC02_012807</name>
</gene>
<dbReference type="GO" id="GO:1990112">
    <property type="term" value="C:RQC complex"/>
    <property type="evidence" value="ECO:0007669"/>
    <property type="project" value="TreeGrafter"/>
</dbReference>